<proteinExistence type="predicted"/>
<protein>
    <submittedName>
        <fullName evidence="2">Uncharacterized protein</fullName>
    </submittedName>
</protein>
<evidence type="ECO:0000313" key="3">
    <source>
        <dbReference type="Proteomes" id="UP000256305"/>
    </source>
</evidence>
<dbReference type="EMBL" id="QUAE01000011">
    <property type="protein sequence ID" value="REJ08460.1"/>
    <property type="molecule type" value="Genomic_DNA"/>
</dbReference>
<sequence length="92" mass="10263">MSIQAEFLRSGFETLTWQRGGGEWGDSCGKKVHGETPQDAVRGGSPLSHGKRLIPRSPHPLNKSLETESSRLLPLSSIKKKVWNLFDPTPFY</sequence>
<dbReference type="AlphaFoldDB" id="A0A3E0J6D0"/>
<gene>
    <name evidence="2" type="ORF">DYE48_13780</name>
</gene>
<accession>A0A3E0J6D0</accession>
<evidence type="ECO:0000256" key="1">
    <source>
        <dbReference type="SAM" id="MobiDB-lite"/>
    </source>
</evidence>
<dbReference type="Proteomes" id="UP000256305">
    <property type="component" value="Unassembled WGS sequence"/>
</dbReference>
<name>A0A3E0J6D0_9BACI</name>
<evidence type="ECO:0000313" key="2">
    <source>
        <dbReference type="EMBL" id="REJ08460.1"/>
    </source>
</evidence>
<organism evidence="2 3">
    <name type="scientific">Halobacillus trueperi</name>
    <dbReference type="NCBI Taxonomy" id="156205"/>
    <lineage>
        <taxon>Bacteria</taxon>
        <taxon>Bacillati</taxon>
        <taxon>Bacillota</taxon>
        <taxon>Bacilli</taxon>
        <taxon>Bacillales</taxon>
        <taxon>Bacillaceae</taxon>
        <taxon>Halobacillus</taxon>
    </lineage>
</organism>
<feature type="region of interest" description="Disordered" evidence="1">
    <location>
        <begin position="26"/>
        <end position="65"/>
    </location>
</feature>
<keyword evidence="3" id="KW-1185">Reference proteome</keyword>
<reference evidence="2 3" key="1">
    <citation type="submission" date="2018-08" db="EMBL/GenBank/DDBJ databases">
        <title>Genome sequence of Halobacillus trueperi KCTC 3686.</title>
        <authorList>
            <person name="Cho K.H."/>
            <person name="Kwak M.-J."/>
            <person name="Kim B.-Y."/>
            <person name="Chun J."/>
        </authorList>
    </citation>
    <scope>NUCLEOTIDE SEQUENCE [LARGE SCALE GENOMIC DNA]</scope>
    <source>
        <strain evidence="2 3">KCTC 3686</strain>
    </source>
</reference>
<comment type="caution">
    <text evidence="2">The sequence shown here is derived from an EMBL/GenBank/DDBJ whole genome shotgun (WGS) entry which is preliminary data.</text>
</comment>